<dbReference type="GO" id="GO:0015171">
    <property type="term" value="F:amino acid transmembrane transporter activity"/>
    <property type="evidence" value="ECO:0007669"/>
    <property type="project" value="TreeGrafter"/>
</dbReference>
<dbReference type="RefSeq" id="WP_138855255.1">
    <property type="nucleotide sequence ID" value="NZ_CP040709.1"/>
</dbReference>
<evidence type="ECO:0000313" key="8">
    <source>
        <dbReference type="Proteomes" id="UP000554837"/>
    </source>
</evidence>
<evidence type="ECO:0000256" key="3">
    <source>
        <dbReference type="ARBA" id="ARBA00022692"/>
    </source>
</evidence>
<dbReference type="AlphaFoldDB" id="A0A840S3D3"/>
<evidence type="ECO:0000313" key="7">
    <source>
        <dbReference type="EMBL" id="MBB5205737.1"/>
    </source>
</evidence>
<dbReference type="InterPro" id="IPR001123">
    <property type="entry name" value="LeuE-type"/>
</dbReference>
<accession>A0A840S3D3</accession>
<gene>
    <name evidence="7" type="ORF">HNQ51_003064</name>
</gene>
<dbReference type="PANTHER" id="PTHR30086">
    <property type="entry name" value="ARGININE EXPORTER PROTEIN ARGO"/>
    <property type="match status" value="1"/>
</dbReference>
<evidence type="ECO:0000256" key="6">
    <source>
        <dbReference type="SAM" id="Phobius"/>
    </source>
</evidence>
<evidence type="ECO:0000256" key="4">
    <source>
        <dbReference type="ARBA" id="ARBA00022989"/>
    </source>
</evidence>
<sequence length="199" mass="21421">MSGEVLLAFCLFACVSSVTPGPNNLMVLASGVNHGFRASIPHVLGIGIGFGVMLVAVGLGLGQLFERWPLAYELLKWLGAAYLVYLAWAIARSGAPELQSSKSGRPMTFLEAAAFQWVNPKAWIMAVGAFSTYVPGHGLWAVLLATGVFVMINIPSVSLWAWCGSALRAWMAVGVRQRLFNLGMALLLLLSLVPLFLER</sequence>
<dbReference type="GO" id="GO:0033228">
    <property type="term" value="P:cysteine export across plasma membrane"/>
    <property type="evidence" value="ECO:0007669"/>
    <property type="project" value="TreeGrafter"/>
</dbReference>
<dbReference type="PANTHER" id="PTHR30086:SF20">
    <property type="entry name" value="ARGININE EXPORTER PROTEIN ARGO-RELATED"/>
    <property type="match status" value="1"/>
</dbReference>
<name>A0A840S3D3_9BURK</name>
<dbReference type="Proteomes" id="UP000554837">
    <property type="component" value="Unassembled WGS sequence"/>
</dbReference>
<feature type="transmembrane region" description="Helical" evidence="6">
    <location>
        <begin position="179"/>
        <end position="197"/>
    </location>
</feature>
<evidence type="ECO:0000256" key="5">
    <source>
        <dbReference type="ARBA" id="ARBA00023136"/>
    </source>
</evidence>
<keyword evidence="3 6" id="KW-0812">Transmembrane</keyword>
<keyword evidence="2" id="KW-1003">Cell membrane</keyword>
<comment type="subcellular location">
    <subcellularLocation>
        <location evidence="1">Cell membrane</location>
        <topology evidence="1">Multi-pass membrane protein</topology>
    </subcellularLocation>
</comment>
<protein>
    <submittedName>
        <fullName evidence="7">Threonine/homoserine/homoserine lactone efflux protein</fullName>
    </submittedName>
</protein>
<proteinExistence type="predicted"/>
<feature type="transmembrane region" description="Helical" evidence="6">
    <location>
        <begin position="44"/>
        <end position="62"/>
    </location>
</feature>
<dbReference type="EMBL" id="JACHHO010000005">
    <property type="protein sequence ID" value="MBB5205737.1"/>
    <property type="molecule type" value="Genomic_DNA"/>
</dbReference>
<feature type="transmembrane region" description="Helical" evidence="6">
    <location>
        <begin position="74"/>
        <end position="91"/>
    </location>
</feature>
<comment type="caution">
    <text evidence="7">The sequence shown here is derived from an EMBL/GenBank/DDBJ whole genome shotgun (WGS) entry which is preliminary data.</text>
</comment>
<dbReference type="GO" id="GO:0005886">
    <property type="term" value="C:plasma membrane"/>
    <property type="evidence" value="ECO:0007669"/>
    <property type="project" value="UniProtKB-SubCell"/>
</dbReference>
<evidence type="ECO:0000256" key="1">
    <source>
        <dbReference type="ARBA" id="ARBA00004651"/>
    </source>
</evidence>
<keyword evidence="5 6" id="KW-0472">Membrane</keyword>
<keyword evidence="4 6" id="KW-1133">Transmembrane helix</keyword>
<reference evidence="7 8" key="1">
    <citation type="submission" date="2020-08" db="EMBL/GenBank/DDBJ databases">
        <title>Genomic Encyclopedia of Type Strains, Phase IV (KMG-IV): sequencing the most valuable type-strain genomes for metagenomic binning, comparative biology and taxonomic classification.</title>
        <authorList>
            <person name="Goeker M."/>
        </authorList>
    </citation>
    <scope>NUCLEOTIDE SEQUENCE [LARGE SCALE GENOMIC DNA]</scope>
    <source>
        <strain evidence="7 8">DSM 23958</strain>
    </source>
</reference>
<dbReference type="OrthoDB" id="9812084at2"/>
<feature type="transmembrane region" description="Helical" evidence="6">
    <location>
        <begin position="139"/>
        <end position="167"/>
    </location>
</feature>
<evidence type="ECO:0000256" key="2">
    <source>
        <dbReference type="ARBA" id="ARBA00022475"/>
    </source>
</evidence>
<keyword evidence="8" id="KW-1185">Reference proteome</keyword>
<dbReference type="Pfam" id="PF01810">
    <property type="entry name" value="LysE"/>
    <property type="match status" value="1"/>
</dbReference>
<organism evidence="7 8">
    <name type="scientific">Inhella inkyongensis</name>
    <dbReference type="NCBI Taxonomy" id="392593"/>
    <lineage>
        <taxon>Bacteria</taxon>
        <taxon>Pseudomonadati</taxon>
        <taxon>Pseudomonadota</taxon>
        <taxon>Betaproteobacteria</taxon>
        <taxon>Burkholderiales</taxon>
        <taxon>Sphaerotilaceae</taxon>
        <taxon>Inhella</taxon>
    </lineage>
</organism>